<evidence type="ECO:0000256" key="3">
    <source>
        <dbReference type="ARBA" id="ARBA00023054"/>
    </source>
</evidence>
<accession>A0AAU9SJ34</accession>
<evidence type="ECO:0000256" key="4">
    <source>
        <dbReference type="ARBA" id="ARBA00023125"/>
    </source>
</evidence>
<dbReference type="PROSITE" id="PS51519">
    <property type="entry name" value="RWP_RK"/>
    <property type="match status" value="1"/>
</dbReference>
<proteinExistence type="predicted"/>
<dbReference type="AlphaFoldDB" id="A0AAU9SJ34"/>
<reference evidence="11 12" key="1">
    <citation type="submission" date="2022-03" db="EMBL/GenBank/DDBJ databases">
        <authorList>
            <person name="Nunn A."/>
            <person name="Chopra R."/>
            <person name="Nunn A."/>
            <person name="Contreras Garrido A."/>
        </authorList>
    </citation>
    <scope>NUCLEOTIDE SEQUENCE [LARGE SCALE GENOMIC DNA]</scope>
</reference>
<keyword evidence="9" id="KW-0472">Membrane</keyword>
<evidence type="ECO:0000313" key="12">
    <source>
        <dbReference type="Proteomes" id="UP000836841"/>
    </source>
</evidence>
<keyword evidence="3 7" id="KW-0175">Coiled coil</keyword>
<keyword evidence="9" id="KW-0812">Transmembrane</keyword>
<keyword evidence="2" id="KW-0805">Transcription regulation</keyword>
<evidence type="ECO:0000313" key="11">
    <source>
        <dbReference type="EMBL" id="CAH2067247.1"/>
    </source>
</evidence>
<feature type="region of interest" description="Disordered" evidence="8">
    <location>
        <begin position="122"/>
        <end position="141"/>
    </location>
</feature>
<feature type="coiled-coil region" evidence="7">
    <location>
        <begin position="233"/>
        <end position="260"/>
    </location>
</feature>
<dbReference type="PANTHER" id="PTHR46373">
    <property type="entry name" value="PROTEIN RKD4"/>
    <property type="match status" value="1"/>
</dbReference>
<name>A0AAU9SJ34_THLAR</name>
<dbReference type="Proteomes" id="UP000836841">
    <property type="component" value="Chromosome 5"/>
</dbReference>
<dbReference type="GO" id="GO:0003700">
    <property type="term" value="F:DNA-binding transcription factor activity"/>
    <property type="evidence" value="ECO:0007669"/>
    <property type="project" value="InterPro"/>
</dbReference>
<dbReference type="EMBL" id="OU466861">
    <property type="protein sequence ID" value="CAH2067247.1"/>
    <property type="molecule type" value="Genomic_DNA"/>
</dbReference>
<feature type="transmembrane region" description="Helical" evidence="9">
    <location>
        <begin position="6"/>
        <end position="24"/>
    </location>
</feature>
<feature type="domain" description="RWP-RK" evidence="10">
    <location>
        <begin position="161"/>
        <end position="241"/>
    </location>
</feature>
<evidence type="ECO:0000256" key="1">
    <source>
        <dbReference type="ARBA" id="ARBA00004049"/>
    </source>
</evidence>
<keyword evidence="12" id="KW-1185">Reference proteome</keyword>
<keyword evidence="5" id="KW-0804">Transcription</keyword>
<organism evidence="11 12">
    <name type="scientific">Thlaspi arvense</name>
    <name type="common">Field penny-cress</name>
    <dbReference type="NCBI Taxonomy" id="13288"/>
    <lineage>
        <taxon>Eukaryota</taxon>
        <taxon>Viridiplantae</taxon>
        <taxon>Streptophyta</taxon>
        <taxon>Embryophyta</taxon>
        <taxon>Tracheophyta</taxon>
        <taxon>Spermatophyta</taxon>
        <taxon>Magnoliopsida</taxon>
        <taxon>eudicotyledons</taxon>
        <taxon>Gunneridae</taxon>
        <taxon>Pentapetalae</taxon>
        <taxon>rosids</taxon>
        <taxon>malvids</taxon>
        <taxon>Brassicales</taxon>
        <taxon>Brassicaceae</taxon>
        <taxon>Thlaspideae</taxon>
        <taxon>Thlaspi</taxon>
    </lineage>
</organism>
<evidence type="ECO:0000256" key="9">
    <source>
        <dbReference type="SAM" id="Phobius"/>
    </source>
</evidence>
<gene>
    <name evidence="11" type="ORF">TAV2_LOCUS17190</name>
</gene>
<feature type="region of interest" description="Disordered" evidence="8">
    <location>
        <begin position="286"/>
        <end position="315"/>
    </location>
</feature>
<evidence type="ECO:0000256" key="2">
    <source>
        <dbReference type="ARBA" id="ARBA00023015"/>
    </source>
</evidence>
<comment type="function">
    <text evidence="1">Putative transcription factor.</text>
</comment>
<evidence type="ECO:0000256" key="5">
    <source>
        <dbReference type="ARBA" id="ARBA00023163"/>
    </source>
</evidence>
<evidence type="ECO:0000256" key="6">
    <source>
        <dbReference type="ARBA" id="ARBA00023242"/>
    </source>
</evidence>
<keyword evidence="4" id="KW-0238">DNA-binding</keyword>
<protein>
    <recommendedName>
        <fullName evidence="10">RWP-RK domain-containing protein</fullName>
    </recommendedName>
</protein>
<evidence type="ECO:0000256" key="8">
    <source>
        <dbReference type="SAM" id="MobiDB-lite"/>
    </source>
</evidence>
<keyword evidence="9" id="KW-1133">Transmembrane helix</keyword>
<dbReference type="Pfam" id="PF02042">
    <property type="entry name" value="RWP-RK"/>
    <property type="match status" value="1"/>
</dbReference>
<evidence type="ECO:0000256" key="7">
    <source>
        <dbReference type="SAM" id="Coils"/>
    </source>
</evidence>
<evidence type="ECO:0000259" key="10">
    <source>
        <dbReference type="PROSITE" id="PS51519"/>
    </source>
</evidence>
<feature type="non-terminal residue" evidence="11">
    <location>
        <position position="339"/>
    </location>
</feature>
<dbReference type="InterPro" id="IPR003035">
    <property type="entry name" value="RWP-RK_dom"/>
</dbReference>
<sequence>INHHFISLLFSLHILLLLSLLFVYKPFLPHRALQHNLSLSLSPMANHKLNEEKPFSFLTHSPSFDHSSLYFPSFDWEEELMIHNNSASQAFPLPTPSLPLPDIEPLSQDVLDSYSSALWNETEQNRGEGDLEKDTENEAVTTRKRKLNERRGEHSVSIISDITTYTTSSASKGLSMEIISRYFYMPITQAAMELNVGLTLLKRRCRELGIHRWPHRKLMSLLTLISNVKELQKMEGEENAVKLKNALEMLEKEKRMIEEFPDLDFEDKTKRLRQACFKATHKRKKKRNLKSDQSQMVSIPSCSSSGSVVSEESVDEGGIESDEEVKYLLCGFTAEFNGL</sequence>
<dbReference type="InterPro" id="IPR044607">
    <property type="entry name" value="RKD-like"/>
</dbReference>
<dbReference type="GO" id="GO:0003677">
    <property type="term" value="F:DNA binding"/>
    <property type="evidence" value="ECO:0007669"/>
    <property type="project" value="UniProtKB-KW"/>
</dbReference>
<feature type="compositionally biased region" description="Basic and acidic residues" evidence="8">
    <location>
        <begin position="123"/>
        <end position="136"/>
    </location>
</feature>
<dbReference type="PANTHER" id="PTHR46373:SF7">
    <property type="entry name" value="PROTEIN RKD2"/>
    <property type="match status" value="1"/>
</dbReference>
<keyword evidence="6" id="KW-0539">Nucleus</keyword>
<feature type="compositionally biased region" description="Low complexity" evidence="8">
    <location>
        <begin position="297"/>
        <end position="311"/>
    </location>
</feature>